<name>A0ABX1ERY6_9PROT</name>
<keyword evidence="3" id="KW-1185">Reference proteome</keyword>
<organism evidence="2 3">
    <name type="scientific">Neoroseomonas oryzicola</name>
    <dbReference type="NCBI Taxonomy" id="535904"/>
    <lineage>
        <taxon>Bacteria</taxon>
        <taxon>Pseudomonadati</taxon>
        <taxon>Pseudomonadota</taxon>
        <taxon>Alphaproteobacteria</taxon>
        <taxon>Acetobacterales</taxon>
        <taxon>Acetobacteraceae</taxon>
        <taxon>Neoroseomonas</taxon>
    </lineage>
</organism>
<keyword evidence="1" id="KW-0732">Signal</keyword>
<evidence type="ECO:0000313" key="3">
    <source>
        <dbReference type="Proteomes" id="UP000746741"/>
    </source>
</evidence>
<dbReference type="EMBL" id="JAAVUP010000019">
    <property type="protein sequence ID" value="NKE20112.1"/>
    <property type="molecule type" value="Genomic_DNA"/>
</dbReference>
<comment type="caution">
    <text evidence="2">The sequence shown here is derived from an EMBL/GenBank/DDBJ whole genome shotgun (WGS) entry which is preliminary data.</text>
</comment>
<protein>
    <submittedName>
        <fullName evidence="2">Uncharacterized protein</fullName>
    </submittedName>
</protein>
<feature type="chain" id="PRO_5045814296" evidence="1">
    <location>
        <begin position="34"/>
        <end position="159"/>
    </location>
</feature>
<dbReference type="Proteomes" id="UP000746741">
    <property type="component" value="Unassembled WGS sequence"/>
</dbReference>
<feature type="signal peptide" evidence="1">
    <location>
        <begin position="1"/>
        <end position="33"/>
    </location>
</feature>
<evidence type="ECO:0000313" key="2">
    <source>
        <dbReference type="EMBL" id="NKE20112.1"/>
    </source>
</evidence>
<proteinExistence type="predicted"/>
<accession>A0ABX1ERY6</accession>
<evidence type="ECO:0000256" key="1">
    <source>
        <dbReference type="SAM" id="SignalP"/>
    </source>
</evidence>
<gene>
    <name evidence="2" type="ORF">GWK15_24365</name>
</gene>
<sequence length="159" mass="16986">MTGPSRRAAAPVRRLWSGALLLAGLLLVQPATAQTGGEEAPEGGAPRGGGGSAFCTEVNARAYEASLVIRQHSNALAAGFEPDARPQALQMLAWLDQWIGRLRVLVDLGDGAQCLDEGEAETYRRALVLAARVGNQVREEVLRPVPARPSSQQARPQRR</sequence>
<reference evidence="2 3" key="1">
    <citation type="submission" date="2020-02" db="EMBL/GenBank/DDBJ databases">
        <authorList>
            <person name="Sun Q."/>
            <person name="Inoue M."/>
        </authorList>
    </citation>
    <scope>NUCLEOTIDE SEQUENCE [LARGE SCALE GENOMIC DNA]</scope>
    <source>
        <strain evidence="2 3">KCTC 22478</strain>
    </source>
</reference>